<evidence type="ECO:0000313" key="1">
    <source>
        <dbReference type="EMBL" id="QZA70579.1"/>
    </source>
</evidence>
<keyword evidence="2" id="KW-1185">Reference proteome</keyword>
<dbReference type="RefSeq" id="YP_010667850.1">
    <property type="nucleotide sequence ID" value="NC_070952.1"/>
</dbReference>
<accession>A0AAE7X0J1</accession>
<gene>
    <name evidence="1" type="primary">96</name>
    <name evidence="1" type="ORF">AH04_96</name>
</gene>
<dbReference type="EMBL" id="MZ501267">
    <property type="protein sequence ID" value="QZA70579.1"/>
    <property type="molecule type" value="Genomic_DNA"/>
</dbReference>
<dbReference type="GeneID" id="77943984"/>
<dbReference type="KEGG" id="vg:77943984"/>
<protein>
    <submittedName>
        <fullName evidence="1">Uncharacterized protein</fullName>
    </submittedName>
</protein>
<proteinExistence type="predicted"/>
<dbReference type="Proteomes" id="UP000827517">
    <property type="component" value="Segment"/>
</dbReference>
<organism evidence="1 2">
    <name type="scientific">Erwinia phage AH04</name>
    <dbReference type="NCBI Taxonomy" id="2869569"/>
    <lineage>
        <taxon>Viruses</taxon>
        <taxon>Duplodnaviria</taxon>
        <taxon>Heunggongvirae</taxon>
        <taxon>Uroviricota</taxon>
        <taxon>Caudoviricetes</taxon>
        <taxon>Chimalliviridae</taxon>
        <taxon>Meadowvirus</taxon>
        <taxon>Meadowvirus AH04</taxon>
    </lineage>
</organism>
<evidence type="ECO:0000313" key="2">
    <source>
        <dbReference type="Proteomes" id="UP000827517"/>
    </source>
</evidence>
<sequence length="141" mass="16059">MVDQALKLFIEHANEKDGLKRAIISRKITMVMHGWVGLEQNGNAQLKFNHQRRDLFHLWSAKNFGYTFGIREYNKFLSLKEYFEMPIDLMDDILEGYGRSREDLAKQQKHAADRAASLAASGNGLNKSEMAALTAAQRGDK</sequence>
<reference evidence="1" key="1">
    <citation type="submission" date="2021-07" db="EMBL/GenBank/DDBJ databases">
        <authorList>
            <person name="Roth S.J."/>
            <person name="Krukonis G.P."/>
            <person name="Delesalle V.A."/>
        </authorList>
    </citation>
    <scope>NUCLEOTIDE SEQUENCE</scope>
</reference>
<name>A0AAE7X0J1_9CAUD</name>